<keyword evidence="8" id="KW-1185">Reference proteome</keyword>
<evidence type="ECO:0000313" key="8">
    <source>
        <dbReference type="Proteomes" id="UP001500973"/>
    </source>
</evidence>
<name>A0ABP4JT06_9ACTN</name>
<dbReference type="SUPFAM" id="SSF52833">
    <property type="entry name" value="Thioredoxin-like"/>
    <property type="match status" value="1"/>
</dbReference>
<dbReference type="Pfam" id="PF00578">
    <property type="entry name" value="AhpC-TSA"/>
    <property type="match status" value="1"/>
</dbReference>
<evidence type="ECO:0000313" key="7">
    <source>
        <dbReference type="EMBL" id="GAA1427904.1"/>
    </source>
</evidence>
<dbReference type="RefSeq" id="WP_344014476.1">
    <property type="nucleotide sequence ID" value="NZ_BAAAIZ010000061.1"/>
</dbReference>
<dbReference type="Proteomes" id="UP001500973">
    <property type="component" value="Unassembled WGS sequence"/>
</dbReference>
<dbReference type="PIRSF" id="PIRSF000239">
    <property type="entry name" value="AHPC"/>
    <property type="match status" value="1"/>
</dbReference>
<evidence type="ECO:0000256" key="2">
    <source>
        <dbReference type="ARBA" id="ARBA00022559"/>
    </source>
</evidence>
<evidence type="ECO:0000256" key="3">
    <source>
        <dbReference type="ARBA" id="ARBA00022862"/>
    </source>
</evidence>
<dbReference type="PROSITE" id="PS51352">
    <property type="entry name" value="THIOREDOXIN_2"/>
    <property type="match status" value="1"/>
</dbReference>
<evidence type="ECO:0000259" key="6">
    <source>
        <dbReference type="PROSITE" id="PS51352"/>
    </source>
</evidence>
<dbReference type="PANTHER" id="PTHR10681:SF121">
    <property type="entry name" value="ALKYL HYDROPEROXIDE REDUCTASE C"/>
    <property type="match status" value="1"/>
</dbReference>
<keyword evidence="4" id="KW-0560">Oxidoreductase</keyword>
<dbReference type="InterPro" id="IPR036249">
    <property type="entry name" value="Thioredoxin-like_sf"/>
</dbReference>
<dbReference type="InterPro" id="IPR050217">
    <property type="entry name" value="Peroxiredoxin"/>
</dbReference>
<dbReference type="InterPro" id="IPR024706">
    <property type="entry name" value="Peroxiredoxin_AhpC-typ"/>
</dbReference>
<reference evidence="8" key="1">
    <citation type="journal article" date="2019" name="Int. J. Syst. Evol. Microbiol.">
        <title>The Global Catalogue of Microorganisms (GCM) 10K type strain sequencing project: providing services to taxonomists for standard genome sequencing and annotation.</title>
        <authorList>
            <consortium name="The Broad Institute Genomics Platform"/>
            <consortium name="The Broad Institute Genome Sequencing Center for Infectious Disease"/>
            <person name="Wu L."/>
            <person name="Ma J."/>
        </authorList>
    </citation>
    <scope>NUCLEOTIDE SEQUENCE [LARGE SCALE GENOMIC DNA]</scope>
    <source>
        <strain evidence="8">JCM 11756</strain>
    </source>
</reference>
<proteinExistence type="inferred from homology"/>
<dbReference type="InterPro" id="IPR000866">
    <property type="entry name" value="AhpC/TSA"/>
</dbReference>
<gene>
    <name evidence="7" type="ORF">GCM10009601_39960</name>
</gene>
<evidence type="ECO:0000256" key="1">
    <source>
        <dbReference type="ARBA" id="ARBA00009796"/>
    </source>
</evidence>
<keyword evidence="2" id="KW-0575">Peroxidase</keyword>
<evidence type="ECO:0000256" key="4">
    <source>
        <dbReference type="ARBA" id="ARBA00023002"/>
    </source>
</evidence>
<keyword evidence="3" id="KW-0049">Antioxidant</keyword>
<evidence type="ECO:0000256" key="5">
    <source>
        <dbReference type="ARBA" id="ARBA00023284"/>
    </source>
</evidence>
<dbReference type="CDD" id="cd03015">
    <property type="entry name" value="PRX_Typ2cys"/>
    <property type="match status" value="1"/>
</dbReference>
<dbReference type="PANTHER" id="PTHR10681">
    <property type="entry name" value="THIOREDOXIN PEROXIDASE"/>
    <property type="match status" value="1"/>
</dbReference>
<comment type="caution">
    <text evidence="7">The sequence shown here is derived from an EMBL/GenBank/DDBJ whole genome shotgun (WGS) entry which is preliminary data.</text>
</comment>
<protein>
    <submittedName>
        <fullName evidence="7">Peroxiredoxin</fullName>
    </submittedName>
</protein>
<comment type="similarity">
    <text evidence="1">Belongs to the peroxiredoxin family. AhpC/Prx1 subfamily.</text>
</comment>
<dbReference type="Gene3D" id="3.40.30.10">
    <property type="entry name" value="Glutaredoxin"/>
    <property type="match status" value="1"/>
</dbReference>
<dbReference type="EMBL" id="BAAAIZ010000061">
    <property type="protein sequence ID" value="GAA1427904.1"/>
    <property type="molecule type" value="Genomic_DNA"/>
</dbReference>
<organism evidence="7 8">
    <name type="scientific">Streptomyces thermospinosisporus</name>
    <dbReference type="NCBI Taxonomy" id="161482"/>
    <lineage>
        <taxon>Bacteria</taxon>
        <taxon>Bacillati</taxon>
        <taxon>Actinomycetota</taxon>
        <taxon>Actinomycetes</taxon>
        <taxon>Kitasatosporales</taxon>
        <taxon>Streptomycetaceae</taxon>
        <taxon>Streptomyces</taxon>
    </lineage>
</organism>
<accession>A0ABP4JT06</accession>
<sequence>MLTVGDKFPEFELTACVSLEKGKEFETINHKTYEGKWKVVFAWPKDFTFVCPTEIAAFGKLNDEFADRDAQILGFSGDSEFVHHAWRKDHDDLRDLPFPMMADPKHELMRDLGIEGEDGYAKRAVFIVDPNNEIQFSMVTAGSVGRNPKEVLRVLDALQTDELCPCNWNKGDETLDPVKLLAGE</sequence>
<keyword evidence="5" id="KW-0676">Redox-active center</keyword>
<dbReference type="InterPro" id="IPR013766">
    <property type="entry name" value="Thioredoxin_domain"/>
</dbReference>
<feature type="domain" description="Thioredoxin" evidence="6">
    <location>
        <begin position="2"/>
        <end position="160"/>
    </location>
</feature>